<dbReference type="HAMAP" id="MF_00023">
    <property type="entry name" value="SmpB"/>
    <property type="match status" value="1"/>
</dbReference>
<proteinExistence type="inferred from homology"/>
<dbReference type="PROSITE" id="PS01317">
    <property type="entry name" value="SSRP"/>
    <property type="match status" value="1"/>
</dbReference>
<comment type="function">
    <text evidence="3">Required for rescue of stalled ribosomes mediated by trans-translation. Binds to transfer-messenger RNA (tmRNA), required for stable association of tmRNA with ribosomes. tmRNA and SmpB together mimic tRNA shape, replacing the anticodon stem-loop with SmpB. tmRNA is encoded by the ssrA gene; the 2 termini fold to resemble tRNA(Ala) and it encodes a 'tag peptide', a short internal open reading frame. During trans-translation Ala-aminoacylated tmRNA acts like a tRNA, entering the A-site of stalled ribosomes, displacing the stalled mRNA. The ribosome then switches to translate the ORF on the tmRNA; the nascent peptide is terminated with the 'tag peptide' encoded by the tmRNA and targeted for degradation. The ribosome is freed to recommence translation, which seems to be the essential function of trans-translation.</text>
</comment>
<dbReference type="Proteomes" id="UP000233419">
    <property type="component" value="Chromosome"/>
</dbReference>
<gene>
    <name evidence="3" type="primary">smpB</name>
    <name evidence="4" type="ORF">CXP39_03500</name>
</gene>
<dbReference type="GO" id="GO:0070929">
    <property type="term" value="P:trans-translation"/>
    <property type="evidence" value="ECO:0007669"/>
    <property type="project" value="UniProtKB-UniRule"/>
</dbReference>
<keyword evidence="2 3" id="KW-0694">RNA-binding</keyword>
<keyword evidence="1 3" id="KW-0963">Cytoplasm</keyword>
<dbReference type="InterPro" id="IPR000037">
    <property type="entry name" value="SsrA-bd_prot"/>
</dbReference>
<dbReference type="Gene3D" id="2.40.280.10">
    <property type="match status" value="1"/>
</dbReference>
<dbReference type="InterPro" id="IPR020081">
    <property type="entry name" value="SsrA-bd_prot_CS"/>
</dbReference>
<protein>
    <recommendedName>
        <fullName evidence="3">SsrA-binding protein</fullName>
    </recommendedName>
    <alternativeName>
        <fullName evidence="3">Small protein B</fullName>
    </alternativeName>
</protein>
<sequence length="149" mass="17650">MGEHVIVNNKKAYFNYEILEKWEAGLALNGPEIKSIRNKEISIAEAFILIRKEEAFVINMSINKYQYANNIKGIEPTRNRKLLLHKKEIRKMLERIKLENLTVVPLRVYLKGNYAKIELGLGRGKKNYDKRETIKKRDMERRELAKNKY</sequence>
<dbReference type="GO" id="GO:0070930">
    <property type="term" value="P:trans-translation-dependent protein tagging"/>
    <property type="evidence" value="ECO:0007669"/>
    <property type="project" value="TreeGrafter"/>
</dbReference>
<dbReference type="GO" id="GO:0003723">
    <property type="term" value="F:RNA binding"/>
    <property type="evidence" value="ECO:0007669"/>
    <property type="project" value="UniProtKB-UniRule"/>
</dbReference>
<evidence type="ECO:0000313" key="4">
    <source>
        <dbReference type="EMBL" id="AUF83830.1"/>
    </source>
</evidence>
<dbReference type="Pfam" id="PF01668">
    <property type="entry name" value="SmpB"/>
    <property type="match status" value="1"/>
</dbReference>
<dbReference type="OrthoDB" id="9805462at2"/>
<accession>A0A2K9BVT7</accession>
<evidence type="ECO:0000313" key="5">
    <source>
        <dbReference type="Proteomes" id="UP000233419"/>
    </source>
</evidence>
<dbReference type="GO" id="GO:0005829">
    <property type="term" value="C:cytosol"/>
    <property type="evidence" value="ECO:0007669"/>
    <property type="project" value="TreeGrafter"/>
</dbReference>
<evidence type="ECO:0000256" key="1">
    <source>
        <dbReference type="ARBA" id="ARBA00022490"/>
    </source>
</evidence>
<dbReference type="RefSeq" id="WP_027048218.1">
    <property type="nucleotide sequence ID" value="NZ_CP025257.1"/>
</dbReference>
<dbReference type="CDD" id="cd09294">
    <property type="entry name" value="SmpB"/>
    <property type="match status" value="1"/>
</dbReference>
<comment type="subcellular location">
    <subcellularLocation>
        <location evidence="3">Cytoplasm</location>
    </subcellularLocation>
    <text evidence="3">The tmRNA-SmpB complex associates with stalled 70S ribosomes.</text>
</comment>
<comment type="similarity">
    <text evidence="3">Belongs to the SmpB family.</text>
</comment>
<dbReference type="SUPFAM" id="SSF74982">
    <property type="entry name" value="Small protein B (SmpB)"/>
    <property type="match status" value="1"/>
</dbReference>
<dbReference type="PANTHER" id="PTHR30308:SF2">
    <property type="entry name" value="SSRA-BINDING PROTEIN"/>
    <property type="match status" value="1"/>
</dbReference>
<dbReference type="EMBL" id="CP025257">
    <property type="protein sequence ID" value="AUF83830.1"/>
    <property type="molecule type" value="Genomic_DNA"/>
</dbReference>
<keyword evidence="5" id="KW-1185">Reference proteome</keyword>
<organism evidence="4 5">
    <name type="scientific">Mesoplasma syrphidae</name>
    <dbReference type="NCBI Taxonomy" id="225999"/>
    <lineage>
        <taxon>Bacteria</taxon>
        <taxon>Bacillati</taxon>
        <taxon>Mycoplasmatota</taxon>
        <taxon>Mollicutes</taxon>
        <taxon>Entomoplasmatales</taxon>
        <taxon>Entomoplasmataceae</taxon>
        <taxon>Mesoplasma</taxon>
    </lineage>
</organism>
<dbReference type="AlphaFoldDB" id="A0A2K9BVT7"/>
<name>A0A2K9BVT7_9MOLU</name>
<dbReference type="KEGG" id="msyr:CXP39_03500"/>
<dbReference type="NCBIfam" id="TIGR00086">
    <property type="entry name" value="smpB"/>
    <property type="match status" value="1"/>
</dbReference>
<reference evidence="4 5" key="1">
    <citation type="submission" date="2017-12" db="EMBL/GenBank/DDBJ databases">
        <title>Mesoplasma syrphidae YJS, Complete Genome.</title>
        <authorList>
            <person name="Knight T.F."/>
            <person name="Citino T."/>
            <person name="Rubinstein R."/>
            <person name="Neuschaefer Z."/>
        </authorList>
    </citation>
    <scope>NUCLEOTIDE SEQUENCE [LARGE SCALE GENOMIC DNA]</scope>
    <source>
        <strain evidence="4 5">YJS</strain>
    </source>
</reference>
<dbReference type="NCBIfam" id="NF003843">
    <property type="entry name" value="PRK05422.1"/>
    <property type="match status" value="1"/>
</dbReference>
<dbReference type="InterPro" id="IPR023620">
    <property type="entry name" value="SmpB"/>
</dbReference>
<dbReference type="PANTHER" id="PTHR30308">
    <property type="entry name" value="TMRNA-BINDING COMPONENT OF TRANS-TRANSLATION TAGGING COMPLEX"/>
    <property type="match status" value="1"/>
</dbReference>
<evidence type="ECO:0000256" key="3">
    <source>
        <dbReference type="HAMAP-Rule" id="MF_00023"/>
    </source>
</evidence>
<evidence type="ECO:0000256" key="2">
    <source>
        <dbReference type="ARBA" id="ARBA00022884"/>
    </source>
</evidence>